<reference evidence="2 3" key="1">
    <citation type="submission" date="2015-04" db="EMBL/GenBank/DDBJ databases">
        <authorList>
            <person name="Syromyatnikov M.Y."/>
            <person name="Popov V.N."/>
        </authorList>
    </citation>
    <scope>NUCLEOTIDE SEQUENCE [LARGE SCALE GENOMIC DNA]</scope>
</reference>
<dbReference type="Pfam" id="PF15928">
    <property type="entry name" value="DUF4746"/>
    <property type="match status" value="1"/>
</dbReference>
<evidence type="ECO:0000259" key="1">
    <source>
        <dbReference type="Pfam" id="PF15928"/>
    </source>
</evidence>
<dbReference type="InterPro" id="IPR031827">
    <property type="entry name" value="DUF4746"/>
</dbReference>
<protein>
    <submittedName>
        <fullName evidence="2">CLUMA_CG015578, isoform A</fullName>
    </submittedName>
</protein>
<evidence type="ECO:0000313" key="3">
    <source>
        <dbReference type="Proteomes" id="UP000183832"/>
    </source>
</evidence>
<dbReference type="AlphaFoldDB" id="A0A1J1IUI0"/>
<name>A0A1J1IUI0_9DIPT</name>
<dbReference type="EMBL" id="CVRI01000057">
    <property type="protein sequence ID" value="CRL02201.1"/>
    <property type="molecule type" value="Genomic_DNA"/>
</dbReference>
<gene>
    <name evidence="2" type="ORF">CLUMA_CG015578</name>
</gene>
<dbReference type="STRING" id="568069.A0A1J1IUI0"/>
<sequence length="488" mass="56276">MARKREVNLFSQLNNDMEFNEFLTSKGLVGESTKRNYHLNFLINSHLTVLDVYHELVGPCLTLRPIMEKIKKGKVLDIVYGANIPKIKAAFTKYLHIVEEEHRELYDFDEMIPSEVHALKIQRDLKEEENREIWAQAEKDRVEMLDKIITLMKDSASDMGLTLFMPHVADVGFKKTSEIARWMLMTPKGRTFIQLQPNMMPNFCHQLDNPIDENILNYLYGKDILAVLWATDPRASTENVLHEFICKVTEPQLKEIEEDGEIIVTDELEPSVLEPLIIYLDEVNEAPQNSSITDVNRESRNTISELDYSNRSSSMTIVEPTKISSLNINEDDNRSLVIPPVWTPKNQEGNAVLMSTFFRSHFDHILPPLKHVEPPQLLMILPAKNHLAIHELCSQNPNQLLAYGYFTGDRPEQLKLICKSQEKFEQLKRTGFENVVMKIAENIGHLALHLMEFNPIFISHNATTGIKDCEKVFNEAFNEFSDKIEKKK</sequence>
<keyword evidence="3" id="KW-1185">Reference proteome</keyword>
<dbReference type="OrthoDB" id="10263751at2759"/>
<feature type="domain" description="DUF4746" evidence="1">
    <location>
        <begin position="215"/>
        <end position="479"/>
    </location>
</feature>
<accession>A0A1J1IUI0</accession>
<dbReference type="Proteomes" id="UP000183832">
    <property type="component" value="Unassembled WGS sequence"/>
</dbReference>
<proteinExistence type="predicted"/>
<evidence type="ECO:0000313" key="2">
    <source>
        <dbReference type="EMBL" id="CRL02201.1"/>
    </source>
</evidence>
<organism evidence="2 3">
    <name type="scientific">Clunio marinus</name>
    <dbReference type="NCBI Taxonomy" id="568069"/>
    <lineage>
        <taxon>Eukaryota</taxon>
        <taxon>Metazoa</taxon>
        <taxon>Ecdysozoa</taxon>
        <taxon>Arthropoda</taxon>
        <taxon>Hexapoda</taxon>
        <taxon>Insecta</taxon>
        <taxon>Pterygota</taxon>
        <taxon>Neoptera</taxon>
        <taxon>Endopterygota</taxon>
        <taxon>Diptera</taxon>
        <taxon>Nematocera</taxon>
        <taxon>Chironomoidea</taxon>
        <taxon>Chironomidae</taxon>
        <taxon>Clunio</taxon>
    </lineage>
</organism>